<dbReference type="AlphaFoldDB" id="A0A6M0H7E6"/>
<feature type="transmembrane region" description="Helical" evidence="1">
    <location>
        <begin position="12"/>
        <end position="32"/>
    </location>
</feature>
<dbReference type="EMBL" id="JAAGPU010000039">
    <property type="protein sequence ID" value="NEU06288.1"/>
    <property type="molecule type" value="Genomic_DNA"/>
</dbReference>
<feature type="transmembrane region" description="Helical" evidence="1">
    <location>
        <begin position="52"/>
        <end position="71"/>
    </location>
</feature>
<gene>
    <name evidence="2" type="ORF">G3M99_15855</name>
</gene>
<name>A0A6M0H7E6_9CLOT</name>
<evidence type="ECO:0000313" key="2">
    <source>
        <dbReference type="EMBL" id="NEU06288.1"/>
    </source>
</evidence>
<keyword evidence="1" id="KW-0812">Transmembrane</keyword>
<organism evidence="2 3">
    <name type="scientific">Clostridium senegalense</name>
    <dbReference type="NCBI Taxonomy" id="1465809"/>
    <lineage>
        <taxon>Bacteria</taxon>
        <taxon>Bacillati</taxon>
        <taxon>Bacillota</taxon>
        <taxon>Clostridia</taxon>
        <taxon>Eubacteriales</taxon>
        <taxon>Clostridiaceae</taxon>
        <taxon>Clostridium</taxon>
    </lineage>
</organism>
<accession>A0A6M0H7E6</accession>
<dbReference type="RefSeq" id="WP_199870769.1">
    <property type="nucleotide sequence ID" value="NZ_JAAGPU010000039.1"/>
</dbReference>
<feature type="transmembrane region" description="Helical" evidence="1">
    <location>
        <begin position="92"/>
        <end position="115"/>
    </location>
</feature>
<evidence type="ECO:0000313" key="3">
    <source>
        <dbReference type="Proteomes" id="UP000481872"/>
    </source>
</evidence>
<proteinExistence type="predicted"/>
<keyword evidence="1" id="KW-1133">Transmembrane helix</keyword>
<reference evidence="2 3" key="1">
    <citation type="submission" date="2020-02" db="EMBL/GenBank/DDBJ databases">
        <title>Genome assembly of a novel Clostridium senegalense strain.</title>
        <authorList>
            <person name="Gupta T.B."/>
            <person name="Jauregui R."/>
            <person name="Maclean P."/>
            <person name="Nawarathana A."/>
            <person name="Brightwell G."/>
        </authorList>
    </citation>
    <scope>NUCLEOTIDE SEQUENCE [LARGE SCALE GENOMIC DNA]</scope>
    <source>
        <strain evidence="2 3">AGRFS4</strain>
    </source>
</reference>
<dbReference type="Proteomes" id="UP000481872">
    <property type="component" value="Unassembled WGS sequence"/>
</dbReference>
<keyword evidence="3" id="KW-1185">Reference proteome</keyword>
<protein>
    <submittedName>
        <fullName evidence="2">Uncharacterized protein</fullName>
    </submittedName>
</protein>
<sequence length="148" mass="17035">MERYNEVLRKKILMCVLLIAITIPVIITLTMINAKIPSNHSTDFIKGVQFGMFFGLETLLLMNIIKFRGALNNKEKLKLLYIKENDEREKLILLKSSLMAINIITVILALGIIVSGFYNEIVFFTLIMTLFIVGVVRIGLKIYYNKKY</sequence>
<feature type="transmembrane region" description="Helical" evidence="1">
    <location>
        <begin position="121"/>
        <end position="140"/>
    </location>
</feature>
<comment type="caution">
    <text evidence="2">The sequence shown here is derived from an EMBL/GenBank/DDBJ whole genome shotgun (WGS) entry which is preliminary data.</text>
</comment>
<evidence type="ECO:0000256" key="1">
    <source>
        <dbReference type="SAM" id="Phobius"/>
    </source>
</evidence>
<keyword evidence="1" id="KW-0472">Membrane</keyword>